<name>A0AAE1WR51_9LAMI</name>
<protein>
    <submittedName>
        <fullName evidence="1">Uncharacterized protein</fullName>
    </submittedName>
</protein>
<keyword evidence="2" id="KW-1185">Reference proteome</keyword>
<proteinExistence type="predicted"/>
<organism evidence="1 2">
    <name type="scientific">Sesamum angolense</name>
    <dbReference type="NCBI Taxonomy" id="2727404"/>
    <lineage>
        <taxon>Eukaryota</taxon>
        <taxon>Viridiplantae</taxon>
        <taxon>Streptophyta</taxon>
        <taxon>Embryophyta</taxon>
        <taxon>Tracheophyta</taxon>
        <taxon>Spermatophyta</taxon>
        <taxon>Magnoliopsida</taxon>
        <taxon>eudicotyledons</taxon>
        <taxon>Gunneridae</taxon>
        <taxon>Pentapetalae</taxon>
        <taxon>asterids</taxon>
        <taxon>lamiids</taxon>
        <taxon>Lamiales</taxon>
        <taxon>Pedaliaceae</taxon>
        <taxon>Sesamum</taxon>
    </lineage>
</organism>
<dbReference type="Proteomes" id="UP001289374">
    <property type="component" value="Unassembled WGS sequence"/>
</dbReference>
<gene>
    <name evidence="1" type="ORF">Sango_1269100</name>
</gene>
<accession>A0AAE1WR51</accession>
<comment type="caution">
    <text evidence="1">The sequence shown here is derived from an EMBL/GenBank/DDBJ whole genome shotgun (WGS) entry which is preliminary data.</text>
</comment>
<reference evidence="1" key="1">
    <citation type="submission" date="2020-06" db="EMBL/GenBank/DDBJ databases">
        <authorList>
            <person name="Li T."/>
            <person name="Hu X."/>
            <person name="Zhang T."/>
            <person name="Song X."/>
            <person name="Zhang H."/>
            <person name="Dai N."/>
            <person name="Sheng W."/>
            <person name="Hou X."/>
            <person name="Wei L."/>
        </authorList>
    </citation>
    <scope>NUCLEOTIDE SEQUENCE</scope>
    <source>
        <strain evidence="1">K16</strain>
        <tissue evidence="1">Leaf</tissue>
    </source>
</reference>
<reference evidence="1" key="2">
    <citation type="journal article" date="2024" name="Plant">
        <title>Genomic evolution and insights into agronomic trait innovations of Sesamum species.</title>
        <authorList>
            <person name="Miao H."/>
            <person name="Wang L."/>
            <person name="Qu L."/>
            <person name="Liu H."/>
            <person name="Sun Y."/>
            <person name="Le M."/>
            <person name="Wang Q."/>
            <person name="Wei S."/>
            <person name="Zheng Y."/>
            <person name="Lin W."/>
            <person name="Duan Y."/>
            <person name="Cao H."/>
            <person name="Xiong S."/>
            <person name="Wang X."/>
            <person name="Wei L."/>
            <person name="Li C."/>
            <person name="Ma Q."/>
            <person name="Ju M."/>
            <person name="Zhao R."/>
            <person name="Li G."/>
            <person name="Mu C."/>
            <person name="Tian Q."/>
            <person name="Mei H."/>
            <person name="Zhang T."/>
            <person name="Gao T."/>
            <person name="Zhang H."/>
        </authorList>
    </citation>
    <scope>NUCLEOTIDE SEQUENCE</scope>
    <source>
        <strain evidence="1">K16</strain>
    </source>
</reference>
<evidence type="ECO:0000313" key="2">
    <source>
        <dbReference type="Proteomes" id="UP001289374"/>
    </source>
</evidence>
<dbReference type="EMBL" id="JACGWL010000007">
    <property type="protein sequence ID" value="KAK4397936.1"/>
    <property type="molecule type" value="Genomic_DNA"/>
</dbReference>
<dbReference type="AlphaFoldDB" id="A0AAE1WR51"/>
<evidence type="ECO:0000313" key="1">
    <source>
        <dbReference type="EMBL" id="KAK4397936.1"/>
    </source>
</evidence>
<sequence>MRSCLDMDASGFSRWFLFRSATSIFRSVRFLCRSGRILRISSILWHKESTFIGIDLFHSSGLELDPVLQWPANALPRFLDCLGALDGMYIDVRVPEVDKGYHRTRKKPFIVNVLGVCDINMQFIYVLTAWERSAADSRADDEGNSKQCRHGAPLEKCSSRRIWFVKEDEMLLIDLKSLIVNG</sequence>